<dbReference type="GO" id="GO:0006508">
    <property type="term" value="P:proteolysis"/>
    <property type="evidence" value="ECO:0007669"/>
    <property type="project" value="UniProtKB-KW"/>
</dbReference>
<dbReference type="HOGENOM" id="CLU_023630_0_0_1"/>
<dbReference type="GO" id="GO:0008239">
    <property type="term" value="F:dipeptidyl-peptidase activity"/>
    <property type="evidence" value="ECO:0007669"/>
    <property type="project" value="TreeGrafter"/>
</dbReference>
<keyword evidence="5" id="KW-0325">Glycoprotein</keyword>
<dbReference type="MEROPS" id="S28.004"/>
<evidence type="ECO:0000313" key="7">
    <source>
        <dbReference type="EMBL" id="KDN42721.1"/>
    </source>
</evidence>
<feature type="signal peptide" evidence="6">
    <location>
        <begin position="1"/>
        <end position="18"/>
    </location>
</feature>
<comment type="caution">
    <text evidence="7">The sequence shown here is derived from an EMBL/GenBank/DDBJ whole genome shotgun (WGS) entry which is preliminary data.</text>
</comment>
<reference evidence="7 8" key="1">
    <citation type="submission" date="2014-05" db="EMBL/GenBank/DDBJ databases">
        <title>Draft genome sequence of a rare smut relative, Tilletiaria anomala UBC 951.</title>
        <authorList>
            <consortium name="DOE Joint Genome Institute"/>
            <person name="Toome M."/>
            <person name="Kuo A."/>
            <person name="Henrissat B."/>
            <person name="Lipzen A."/>
            <person name="Tritt A."/>
            <person name="Yoshinaga Y."/>
            <person name="Zane M."/>
            <person name="Barry K."/>
            <person name="Grigoriev I.V."/>
            <person name="Spatafora J.W."/>
            <person name="Aimea M.C."/>
        </authorList>
    </citation>
    <scope>NUCLEOTIDE SEQUENCE [LARGE SCALE GENOMIC DNA]</scope>
    <source>
        <strain evidence="7 8">UBC 951</strain>
    </source>
</reference>
<dbReference type="Gene3D" id="3.40.50.1820">
    <property type="entry name" value="alpha/beta hydrolase"/>
    <property type="match status" value="2"/>
</dbReference>
<evidence type="ECO:0008006" key="9">
    <source>
        <dbReference type="Google" id="ProtNLM"/>
    </source>
</evidence>
<dbReference type="Pfam" id="PF05577">
    <property type="entry name" value="Peptidase_S28"/>
    <property type="match status" value="1"/>
</dbReference>
<proteinExistence type="inferred from homology"/>
<dbReference type="PANTHER" id="PTHR11010:SF117">
    <property type="entry name" value="SERINE PROTEASE 16"/>
    <property type="match status" value="1"/>
</dbReference>
<dbReference type="Proteomes" id="UP000027361">
    <property type="component" value="Unassembled WGS sequence"/>
</dbReference>
<dbReference type="GO" id="GO:0070008">
    <property type="term" value="F:serine-type exopeptidase activity"/>
    <property type="evidence" value="ECO:0007669"/>
    <property type="project" value="InterPro"/>
</dbReference>
<organism evidence="7 8">
    <name type="scientific">Tilletiaria anomala (strain ATCC 24038 / CBS 436.72 / UBC 951)</name>
    <dbReference type="NCBI Taxonomy" id="1037660"/>
    <lineage>
        <taxon>Eukaryota</taxon>
        <taxon>Fungi</taxon>
        <taxon>Dikarya</taxon>
        <taxon>Basidiomycota</taxon>
        <taxon>Ustilaginomycotina</taxon>
        <taxon>Exobasidiomycetes</taxon>
        <taxon>Georgefischeriales</taxon>
        <taxon>Tilletiariaceae</taxon>
        <taxon>Tilletiaria</taxon>
    </lineage>
</organism>
<name>A0A066VMK7_TILAU</name>
<evidence type="ECO:0000256" key="3">
    <source>
        <dbReference type="ARBA" id="ARBA00022729"/>
    </source>
</evidence>
<dbReference type="SUPFAM" id="SSF53474">
    <property type="entry name" value="alpha/beta-Hydrolases"/>
    <property type="match status" value="1"/>
</dbReference>
<dbReference type="InParanoid" id="A0A066VMK7"/>
<comment type="similarity">
    <text evidence="1">Belongs to the peptidase S28 family.</text>
</comment>
<feature type="chain" id="PRO_5001628325" description="Peptidase S28" evidence="6">
    <location>
        <begin position="19"/>
        <end position="591"/>
    </location>
</feature>
<keyword evidence="8" id="KW-1185">Reference proteome</keyword>
<evidence type="ECO:0000313" key="8">
    <source>
        <dbReference type="Proteomes" id="UP000027361"/>
    </source>
</evidence>
<evidence type="ECO:0000256" key="6">
    <source>
        <dbReference type="SAM" id="SignalP"/>
    </source>
</evidence>
<evidence type="ECO:0000256" key="5">
    <source>
        <dbReference type="ARBA" id="ARBA00023180"/>
    </source>
</evidence>
<sequence>MRFATALLLLSSLEVVVAHVGHPDWQLKTPKHAPGLHAFHAAKQQESLADRRADAAVLLWNDEAQLTFNVNPKTGGSLTGKYPAYTFTQPLDHFDPSNNVTFEQRYWFSTKYYKPPSHRKEGEKTVVYVLDSGETNAEGRLPYLDHGILDILAGATGGISVVLEHRYYGKSYPPRSVISPPGPYWDSDAMRFLNNTQALEDSANFVRQIKFPGVEEDLTGGPNKTRWISYGGSYPGARSAHLRVLYPELFTGAIASSAVVQAIEDYPEYMYPIARGAEASCAQAIQAAVAGFDSIAVPLSKAARHEQRDAFLEIMGTPNLTHVADLANLWAAPLGSFQALNWDASISSQPFWDSFCGNITAATDRSAQLMRQGNAHNLSLPKETYQYAAFIRDNFADDCLRETQGTAQASVADLCFGTYNYTDARQTTTLNAGHSWVFQTCQTWGYFQSAPPEPTPGHPAGPKLISSLIDHNYSTEVCRQGYLPGKHYNLPAHPNISEVNALGGFALSTTNLALIDGQYDPWRPACAHSEEYAFGGARSDTLERPFKLIPDCWHHCDENSLPVAQRDNEPPRIKAIHQEQVEFVKHWLHMP</sequence>
<dbReference type="AlphaFoldDB" id="A0A066VMK7"/>
<dbReference type="GeneID" id="25264775"/>
<evidence type="ECO:0000256" key="4">
    <source>
        <dbReference type="ARBA" id="ARBA00022801"/>
    </source>
</evidence>
<dbReference type="InterPro" id="IPR008758">
    <property type="entry name" value="Peptidase_S28"/>
</dbReference>
<keyword evidence="4" id="KW-0378">Hydrolase</keyword>
<evidence type="ECO:0000256" key="2">
    <source>
        <dbReference type="ARBA" id="ARBA00022670"/>
    </source>
</evidence>
<evidence type="ECO:0000256" key="1">
    <source>
        <dbReference type="ARBA" id="ARBA00011079"/>
    </source>
</evidence>
<dbReference type="OMA" id="HYAEHFG"/>
<dbReference type="InterPro" id="IPR029058">
    <property type="entry name" value="AB_hydrolase_fold"/>
</dbReference>
<keyword evidence="3 6" id="KW-0732">Signal</keyword>
<gene>
    <name evidence="7" type="ORF">K437DRAFT_257745</name>
</gene>
<accession>A0A066VMK7</accession>
<dbReference type="OrthoDB" id="2130629at2759"/>
<dbReference type="EMBL" id="JMSN01000067">
    <property type="protein sequence ID" value="KDN42721.1"/>
    <property type="molecule type" value="Genomic_DNA"/>
</dbReference>
<dbReference type="PANTHER" id="PTHR11010">
    <property type="entry name" value="PROTEASE S28 PRO-X CARBOXYPEPTIDASE-RELATED"/>
    <property type="match status" value="1"/>
</dbReference>
<keyword evidence="2" id="KW-0645">Protease</keyword>
<dbReference type="RefSeq" id="XP_013242145.1">
    <property type="nucleotide sequence ID" value="XM_013386691.1"/>
</dbReference>
<protein>
    <recommendedName>
        <fullName evidence="9">Peptidase S28</fullName>
    </recommendedName>
</protein>